<gene>
    <name evidence="2" type="ORF">DERYTH_LOCUS13006</name>
</gene>
<feature type="signal peptide" evidence="1">
    <location>
        <begin position="1"/>
        <end position="19"/>
    </location>
</feature>
<accession>A0A9N9HQX0</accession>
<sequence length="131" mass="13875">VDTLTVGFLGAAFLVLVEANLPTVMPCDVRFGTARSEGTALFFGCGDVEAWRLILSNVDSLGISEAGNWREVGIVVFKGKEFSCSCSSAQCAECSGVMVVSALGCAIKELMMRLLRREGCGSVKLVVVSCR</sequence>
<proteinExistence type="predicted"/>
<keyword evidence="1" id="KW-0732">Signal</keyword>
<evidence type="ECO:0000256" key="1">
    <source>
        <dbReference type="SAM" id="SignalP"/>
    </source>
</evidence>
<dbReference type="AlphaFoldDB" id="A0A9N9HQX0"/>
<name>A0A9N9HQX0_9GLOM</name>
<feature type="chain" id="PRO_5040250463" evidence="1">
    <location>
        <begin position="20"/>
        <end position="131"/>
    </location>
</feature>
<evidence type="ECO:0000313" key="3">
    <source>
        <dbReference type="Proteomes" id="UP000789405"/>
    </source>
</evidence>
<evidence type="ECO:0000313" key="2">
    <source>
        <dbReference type="EMBL" id="CAG8701325.1"/>
    </source>
</evidence>
<dbReference type="EMBL" id="CAJVPY010008840">
    <property type="protein sequence ID" value="CAG8701325.1"/>
    <property type="molecule type" value="Genomic_DNA"/>
</dbReference>
<organism evidence="2 3">
    <name type="scientific">Dentiscutata erythropus</name>
    <dbReference type="NCBI Taxonomy" id="1348616"/>
    <lineage>
        <taxon>Eukaryota</taxon>
        <taxon>Fungi</taxon>
        <taxon>Fungi incertae sedis</taxon>
        <taxon>Mucoromycota</taxon>
        <taxon>Glomeromycotina</taxon>
        <taxon>Glomeromycetes</taxon>
        <taxon>Diversisporales</taxon>
        <taxon>Gigasporaceae</taxon>
        <taxon>Dentiscutata</taxon>
    </lineage>
</organism>
<dbReference type="Proteomes" id="UP000789405">
    <property type="component" value="Unassembled WGS sequence"/>
</dbReference>
<keyword evidence="3" id="KW-1185">Reference proteome</keyword>
<comment type="caution">
    <text evidence="2">The sequence shown here is derived from an EMBL/GenBank/DDBJ whole genome shotgun (WGS) entry which is preliminary data.</text>
</comment>
<protein>
    <submittedName>
        <fullName evidence="2">17389_t:CDS:1</fullName>
    </submittedName>
</protein>
<reference evidence="2" key="1">
    <citation type="submission" date="2021-06" db="EMBL/GenBank/DDBJ databases">
        <authorList>
            <person name="Kallberg Y."/>
            <person name="Tangrot J."/>
            <person name="Rosling A."/>
        </authorList>
    </citation>
    <scope>NUCLEOTIDE SEQUENCE</scope>
    <source>
        <strain evidence="2">MA453B</strain>
    </source>
</reference>
<feature type="non-terminal residue" evidence="2">
    <location>
        <position position="131"/>
    </location>
</feature>